<evidence type="ECO:0000313" key="3">
    <source>
        <dbReference type="Proteomes" id="UP000009097"/>
    </source>
</evidence>
<reference evidence="2" key="2">
    <citation type="journal article" date="2010" name="Nature">
        <title>Comparative genomics reveals mobile pathogenicity chromosomes in Fusarium.</title>
        <authorList>
            <person name="Ma L.J."/>
            <person name="van der Does H.C."/>
            <person name="Borkovich K.A."/>
            <person name="Coleman J.J."/>
            <person name="Daboussi M.J."/>
            <person name="Di Pietro A."/>
            <person name="Dufresne M."/>
            <person name="Freitag M."/>
            <person name="Grabherr M."/>
            <person name="Henrissat B."/>
            <person name="Houterman P.M."/>
            <person name="Kang S."/>
            <person name="Shim W.B."/>
            <person name="Woloshuk C."/>
            <person name="Xie X."/>
            <person name="Xu J.R."/>
            <person name="Antoniw J."/>
            <person name="Baker S.E."/>
            <person name="Bluhm B.H."/>
            <person name="Breakspear A."/>
            <person name="Brown D.W."/>
            <person name="Butchko R.A."/>
            <person name="Chapman S."/>
            <person name="Coulson R."/>
            <person name="Coutinho P.M."/>
            <person name="Danchin E.G."/>
            <person name="Diener A."/>
            <person name="Gale L.R."/>
            <person name="Gardiner D.M."/>
            <person name="Goff S."/>
            <person name="Hammond-Kosack K.E."/>
            <person name="Hilburn K."/>
            <person name="Hua-Van A."/>
            <person name="Jonkers W."/>
            <person name="Kazan K."/>
            <person name="Kodira C.D."/>
            <person name="Koehrsen M."/>
            <person name="Kumar L."/>
            <person name="Lee Y.H."/>
            <person name="Li L."/>
            <person name="Manners J.M."/>
            <person name="Miranda-Saavedra D."/>
            <person name="Mukherjee M."/>
            <person name="Park G."/>
            <person name="Park J."/>
            <person name="Park S.Y."/>
            <person name="Proctor R.H."/>
            <person name="Regev A."/>
            <person name="Ruiz-Roldan M.C."/>
            <person name="Sain D."/>
            <person name="Sakthikumar S."/>
            <person name="Sykes S."/>
            <person name="Schwartz D.C."/>
            <person name="Turgeon B.G."/>
            <person name="Wapinski I."/>
            <person name="Yoder O."/>
            <person name="Young S."/>
            <person name="Zeng Q."/>
            <person name="Zhou S."/>
            <person name="Galagan J."/>
            <person name="Cuomo C.A."/>
            <person name="Kistler H.C."/>
            <person name="Rep M."/>
        </authorList>
    </citation>
    <scope>NUCLEOTIDE SEQUENCE [LARGE SCALE GENOMIC DNA]</scope>
    <source>
        <strain evidence="2">4287</strain>
    </source>
</reference>
<dbReference type="GeneID" id="28961756"/>
<dbReference type="EMBL" id="DS231713">
    <property type="protein sequence ID" value="KNB14114.1"/>
    <property type="molecule type" value="Genomic_DNA"/>
</dbReference>
<dbReference type="VEuPathDB" id="FungiDB:FOXG_21050"/>
<proteinExistence type="predicted"/>
<organism evidence="2 3">
    <name type="scientific">Fusarium oxysporum f. sp. lycopersici (strain 4287 / CBS 123668 / FGSC 9935 / NRRL 34936)</name>
    <name type="common">Fusarium vascular wilt of tomato</name>
    <dbReference type="NCBI Taxonomy" id="426428"/>
    <lineage>
        <taxon>Eukaryota</taxon>
        <taxon>Fungi</taxon>
        <taxon>Dikarya</taxon>
        <taxon>Ascomycota</taxon>
        <taxon>Pezizomycotina</taxon>
        <taxon>Sordariomycetes</taxon>
        <taxon>Hypocreomycetidae</taxon>
        <taxon>Hypocreales</taxon>
        <taxon>Nectriaceae</taxon>
        <taxon>Fusarium</taxon>
        <taxon>Fusarium oxysporum species complex</taxon>
    </lineage>
</organism>
<dbReference type="Proteomes" id="UP000009097">
    <property type="component" value="Unassembled WGS sequence"/>
</dbReference>
<evidence type="ECO:0000313" key="2">
    <source>
        <dbReference type="EMBL" id="KNB14114.1"/>
    </source>
</evidence>
<dbReference type="OrthoDB" id="5068804at2759"/>
<dbReference type="AlphaFoldDB" id="A0A0J9VSZ2"/>
<evidence type="ECO:0000256" key="1">
    <source>
        <dbReference type="SAM" id="MobiDB-lite"/>
    </source>
</evidence>
<accession>A0A0J9VSZ2</accession>
<gene>
    <name evidence="2" type="ORF">FOXG_21050</name>
</gene>
<dbReference type="RefSeq" id="XP_018252159.1">
    <property type="nucleotide sequence ID" value="XM_018401393.1"/>
</dbReference>
<sequence length="271" mass="30738">MGNATQRQTARAQPPPMLISKSLSKAGVLRSSTLPGTITMTSSISVDEAKEQICENGFYAVDDPEIGSSIEEMDEKELSYDFSDETGYDFCLKNVLLNSPVQDIIDSLKPNSSSRYLLMHRGYLAQDPGHIYTLRNGGEDRGVLVVQLWTKGSRVTYHRRSHLVPLTRIRAANKLWEVASKQLQDRGCEAKPMCFEQGGLVISDARISFERDQKRCYYYTYVESFLLEKWEREAKAKGEYTEEDMTLQPPASRRPSDVAKLGVQVRRTHQE</sequence>
<protein>
    <submittedName>
        <fullName evidence="2">Uncharacterized protein</fullName>
    </submittedName>
</protein>
<dbReference type="KEGG" id="fox:FOXG_21050"/>
<feature type="region of interest" description="Disordered" evidence="1">
    <location>
        <begin position="238"/>
        <end position="271"/>
    </location>
</feature>
<reference evidence="2" key="1">
    <citation type="submission" date="2007-04" db="EMBL/GenBank/DDBJ databases">
        <authorList>
            <consortium name="The Broad Institute Genome Sequencing Platform"/>
            <person name="Birren B."/>
            <person name="Lander E."/>
            <person name="Galagan J."/>
            <person name="Nusbaum C."/>
            <person name="Devon K."/>
            <person name="Ma L.-J."/>
            <person name="Jaffe D."/>
            <person name="Butler J."/>
            <person name="Alvarez P."/>
            <person name="Gnerre S."/>
            <person name="Grabherr M."/>
            <person name="Kleber M."/>
            <person name="Mauceli E."/>
            <person name="Brockman W."/>
            <person name="MacCallum I.A."/>
            <person name="Young S."/>
            <person name="LaButti K."/>
            <person name="DeCaprio D."/>
            <person name="Crawford M."/>
            <person name="Koehrsen M."/>
            <person name="Engels R."/>
            <person name="Montgomery P."/>
            <person name="Pearson M."/>
            <person name="Howarth C."/>
            <person name="Larson L."/>
            <person name="White J."/>
            <person name="O'Leary S."/>
            <person name="Kodira C."/>
            <person name="Zeng Q."/>
            <person name="Yandava C."/>
            <person name="Alvarado L."/>
            <person name="Kistler C."/>
            <person name="Shim W.-B."/>
            <person name="Kang S."/>
            <person name="Woloshuk C."/>
        </authorList>
    </citation>
    <scope>NUCLEOTIDE SEQUENCE</scope>
    <source>
        <strain evidence="2">4287</strain>
    </source>
</reference>
<name>A0A0J9VSZ2_FUSO4</name>